<gene>
    <name evidence="2" type="ORF">B0T17DRAFT_614650</name>
</gene>
<keyword evidence="3" id="KW-1185">Reference proteome</keyword>
<dbReference type="GO" id="GO:0004222">
    <property type="term" value="F:metalloendopeptidase activity"/>
    <property type="evidence" value="ECO:0007669"/>
    <property type="project" value="InterPro"/>
</dbReference>
<dbReference type="SUPFAM" id="SSF55486">
    <property type="entry name" value="Metalloproteases ('zincins'), catalytic domain"/>
    <property type="match status" value="1"/>
</dbReference>
<name>A0AA40C8D4_9PEZI</name>
<dbReference type="GO" id="GO:0005886">
    <property type="term" value="C:plasma membrane"/>
    <property type="evidence" value="ECO:0007669"/>
    <property type="project" value="TreeGrafter"/>
</dbReference>
<dbReference type="Gene3D" id="3.40.390.10">
    <property type="entry name" value="Collagenase (Catalytic Domain)"/>
    <property type="match status" value="2"/>
</dbReference>
<sequence>MKLTKALCLTPQCIQLASDYLNNLAPDYKQLDPCIDFDHYACEGWRMRYEIPPDRMHINAFQLANEADRQRLKTIIEGPYPDESSHSHFSPRNLEPNALLVDRQNFETMQRAYNACMDVTAIEAAGLEPIVAEIEKLVAKLNRTGEDGSDTNKSPQRTVGADTFLSVDIISDVFDTDVQMIAIMPQWNGIQCDRLGDDYSVKEYTDSVRQLFSAIRPSSMPQRNEAEQAAEVVKFEKRLCSITLDKSERYQEDMETIYNPMSLSSASRLVPELGLEYYILSNVPANYTPDQVIVWSPRHLTKLSTLLFDTPRETVDDYIIWDTIRDYSRAVIAPEVMEPWIQLQKKVKGADPEELNNRWDTCLKHLEEIGLGWILSRYFVGNSFSSREKKMGNEIIADVRRAYVEKFTALDWMEDEVKEEAIDKVNFMAQKIGYPSQVAGHEIMHGFDPSGRLHDSEGSYRNWWGNQTAEKYTERANCFVRQFNKMDMMETGPARTRNVFGEKTKTENIADAGGLSASWAAWKARKGEEQGLPGLEEFTSEQLFFLSFANGFCSKYTRLGLTAQIWGKDVHSPDGARIRGTTMNSRGFKEAFNCPVKEPTCEFW</sequence>
<comment type="caution">
    <text evidence="2">The sequence shown here is derived from an EMBL/GenBank/DDBJ whole genome shotgun (WGS) entry which is preliminary data.</text>
</comment>
<accession>A0AA40C8D4</accession>
<dbReference type="CDD" id="cd08662">
    <property type="entry name" value="M13"/>
    <property type="match status" value="1"/>
</dbReference>
<dbReference type="EMBL" id="JAULSR010000002">
    <property type="protein sequence ID" value="KAK0628775.1"/>
    <property type="molecule type" value="Genomic_DNA"/>
</dbReference>
<dbReference type="PANTHER" id="PTHR11733">
    <property type="entry name" value="ZINC METALLOPROTEASE FAMILY M13 NEPRILYSIN-RELATED"/>
    <property type="match status" value="1"/>
</dbReference>
<dbReference type="Proteomes" id="UP001174934">
    <property type="component" value="Unassembled WGS sequence"/>
</dbReference>
<evidence type="ECO:0000259" key="1">
    <source>
        <dbReference type="Pfam" id="PF05649"/>
    </source>
</evidence>
<dbReference type="GO" id="GO:0016485">
    <property type="term" value="P:protein processing"/>
    <property type="evidence" value="ECO:0007669"/>
    <property type="project" value="TreeGrafter"/>
</dbReference>
<reference evidence="2" key="1">
    <citation type="submission" date="2023-06" db="EMBL/GenBank/DDBJ databases">
        <title>Genome-scale phylogeny and comparative genomics of the fungal order Sordariales.</title>
        <authorList>
            <consortium name="Lawrence Berkeley National Laboratory"/>
            <person name="Hensen N."/>
            <person name="Bonometti L."/>
            <person name="Westerberg I."/>
            <person name="Brannstrom I.O."/>
            <person name="Guillou S."/>
            <person name="Cros-Aarteil S."/>
            <person name="Calhoun S."/>
            <person name="Haridas S."/>
            <person name="Kuo A."/>
            <person name="Mondo S."/>
            <person name="Pangilinan J."/>
            <person name="Riley R."/>
            <person name="LaButti K."/>
            <person name="Andreopoulos B."/>
            <person name="Lipzen A."/>
            <person name="Chen C."/>
            <person name="Yanf M."/>
            <person name="Daum C."/>
            <person name="Ng V."/>
            <person name="Clum A."/>
            <person name="Steindorff A."/>
            <person name="Ohm R."/>
            <person name="Martin F."/>
            <person name="Silar P."/>
            <person name="Natvig D."/>
            <person name="Lalanne C."/>
            <person name="Gautier V."/>
            <person name="Ament-velasquez S.L."/>
            <person name="Kruys A."/>
            <person name="Hutchinson M.I."/>
            <person name="Powell A.J."/>
            <person name="Barry K."/>
            <person name="Miller A.N."/>
            <person name="Grigoriev I.V."/>
            <person name="Debuchy R."/>
            <person name="Gladieux P."/>
            <person name="Thoren M.H."/>
            <person name="Johannesson H."/>
        </authorList>
    </citation>
    <scope>NUCLEOTIDE SEQUENCE</scope>
    <source>
        <strain evidence="2">SMH3391-2</strain>
    </source>
</reference>
<dbReference type="AlphaFoldDB" id="A0AA40C8D4"/>
<dbReference type="PROSITE" id="PS51885">
    <property type="entry name" value="NEPRILYSIN"/>
    <property type="match status" value="1"/>
</dbReference>
<protein>
    <recommendedName>
        <fullName evidence="1">Peptidase M13 N-terminal domain-containing protein</fullName>
    </recommendedName>
</protein>
<evidence type="ECO:0000313" key="3">
    <source>
        <dbReference type="Proteomes" id="UP001174934"/>
    </source>
</evidence>
<dbReference type="InterPro" id="IPR008753">
    <property type="entry name" value="Peptidase_M13_N"/>
</dbReference>
<organism evidence="2 3">
    <name type="scientific">Bombardia bombarda</name>
    <dbReference type="NCBI Taxonomy" id="252184"/>
    <lineage>
        <taxon>Eukaryota</taxon>
        <taxon>Fungi</taxon>
        <taxon>Dikarya</taxon>
        <taxon>Ascomycota</taxon>
        <taxon>Pezizomycotina</taxon>
        <taxon>Sordariomycetes</taxon>
        <taxon>Sordariomycetidae</taxon>
        <taxon>Sordariales</taxon>
        <taxon>Lasiosphaeriaceae</taxon>
        <taxon>Bombardia</taxon>
    </lineage>
</organism>
<dbReference type="PANTHER" id="PTHR11733:SF167">
    <property type="entry name" value="FI17812P1-RELATED"/>
    <property type="match status" value="1"/>
</dbReference>
<dbReference type="Pfam" id="PF05649">
    <property type="entry name" value="Peptidase_M13_N"/>
    <property type="match status" value="1"/>
</dbReference>
<dbReference type="InterPro" id="IPR024079">
    <property type="entry name" value="MetalloPept_cat_dom_sf"/>
</dbReference>
<dbReference type="Gene3D" id="1.10.1380.10">
    <property type="entry name" value="Neutral endopeptidase , domain2"/>
    <property type="match status" value="1"/>
</dbReference>
<evidence type="ECO:0000313" key="2">
    <source>
        <dbReference type="EMBL" id="KAK0628775.1"/>
    </source>
</evidence>
<proteinExistence type="predicted"/>
<feature type="domain" description="Peptidase M13 N-terminal" evidence="1">
    <location>
        <begin position="33"/>
        <end position="435"/>
    </location>
</feature>
<dbReference type="InterPro" id="IPR000718">
    <property type="entry name" value="Peptidase_M13"/>
</dbReference>
<dbReference type="GO" id="GO:0046872">
    <property type="term" value="F:metal ion binding"/>
    <property type="evidence" value="ECO:0007669"/>
    <property type="project" value="UniProtKB-KW"/>
</dbReference>
<dbReference type="InterPro" id="IPR042089">
    <property type="entry name" value="Peptidase_M13_dom_2"/>
</dbReference>